<accession>A0A8S5QPE2</accession>
<name>A0A8S5QPE2_9CAUD</name>
<protein>
    <submittedName>
        <fullName evidence="2">Antitoxin</fullName>
    </submittedName>
</protein>
<proteinExistence type="predicted"/>
<feature type="region of interest" description="Disordered" evidence="1">
    <location>
        <begin position="1"/>
        <end position="22"/>
    </location>
</feature>
<dbReference type="EMBL" id="BK015708">
    <property type="protein sequence ID" value="DAE21135.1"/>
    <property type="molecule type" value="Genomic_DNA"/>
</dbReference>
<sequence length="69" mass="7899">MENKEEKKQQHGGARPGSGRPLLGKVAVQFRLPVDVKNKIEEYARQNKITLSDAAERMIRAFHEIPLSW</sequence>
<organism evidence="2">
    <name type="scientific">Myoviridae sp. ctStS16</name>
    <dbReference type="NCBI Taxonomy" id="2826654"/>
    <lineage>
        <taxon>Viruses</taxon>
        <taxon>Duplodnaviria</taxon>
        <taxon>Heunggongvirae</taxon>
        <taxon>Uroviricota</taxon>
        <taxon>Caudoviricetes</taxon>
    </lineage>
</organism>
<reference evidence="2" key="1">
    <citation type="journal article" date="2021" name="Proc. Natl. Acad. Sci. U.S.A.">
        <title>A Catalog of Tens of Thousands of Viruses from Human Metagenomes Reveals Hidden Associations with Chronic Diseases.</title>
        <authorList>
            <person name="Tisza M.J."/>
            <person name="Buck C.B."/>
        </authorList>
    </citation>
    <scope>NUCLEOTIDE SEQUENCE</scope>
    <source>
        <strain evidence="2">CtStS16</strain>
    </source>
</reference>
<evidence type="ECO:0000313" key="2">
    <source>
        <dbReference type="EMBL" id="DAE21135.1"/>
    </source>
</evidence>
<evidence type="ECO:0000256" key="1">
    <source>
        <dbReference type="SAM" id="MobiDB-lite"/>
    </source>
</evidence>